<dbReference type="PANTHER" id="PTHR33840:SF1">
    <property type="entry name" value="TLE1 PHOSPHOLIPASE DOMAIN-CONTAINING PROTEIN"/>
    <property type="match status" value="1"/>
</dbReference>
<accession>A0AAV9V301</accession>
<evidence type="ECO:0000313" key="3">
    <source>
        <dbReference type="EMBL" id="KAK6352873.1"/>
    </source>
</evidence>
<dbReference type="Proteomes" id="UP001375240">
    <property type="component" value="Unassembled WGS sequence"/>
</dbReference>
<dbReference type="InterPro" id="IPR018712">
    <property type="entry name" value="Tle1-like_cat"/>
</dbReference>
<proteinExistence type="predicted"/>
<feature type="region of interest" description="Disordered" evidence="1">
    <location>
        <begin position="452"/>
        <end position="495"/>
    </location>
</feature>
<dbReference type="EMBL" id="JAVHNQ010000003">
    <property type="protein sequence ID" value="KAK6352873.1"/>
    <property type="molecule type" value="Genomic_DNA"/>
</dbReference>
<name>A0AAV9V301_9PEZI</name>
<gene>
    <name evidence="3" type="ORF">TWF696_004874</name>
</gene>
<sequence length="941" mass="99596">MPGIPKISRNLKRGSFPPFPPESIGRKPDATTSALDRDTITHVLKLPPSATDPPNPSIRPQIVSRQLGLITSALKTGKPVSELEGPLQLAGSRLSASDTQNPDELAASSKSFLSGLLNPAIVVASVENPTAVPEKLAALTNVLKTGNPVDDTIKLLGAGALPVPAPESISTAFSTVAGALSANNLIPDQTTDVPPVLDPNSTSGALATIASALKSKDLLSDPAPGKKEDLQILPPLPISDAVSNGGSLSNTNPQTVSDALGTVSDALKSAGLIPPGDKDPLEILPVSVPGSVKDALETVVTSLHANDLVADATELPATILPASSAQVVSDALGTITTALKSEASSADIKQLGIASGLPNPITEAIVGAIEKIESLPIETAQTVSTSLGNISDTLTSSDHLLDATGPPGSAAVAPITSSVAQTLDDIVTLAPDAAKPISEILDAITDAVRSDSTASPLLPSDSLDAGPGPASTLGFEVPDADNATNSNPQPDGHRGKRIIICCDGTWQDSDNGDAGFPTNVTRFARSLKSVSDDGITQIVYYQSGVGSSYASKFGRLIAGGTGLGLSEHVREAFVFISNNYHVGDELFIIGFSRGAFTARSIAGLIDRIGVLTRRGMESFPKIYEDYVNFRLKDQSYINKQGWERIKGVTIRALGCWDTVGALGIPTSPIIEKCKCNEKYKFHDTDLSPTTQNAFHALALDERRLPFTPTLWRLPVRSPKERHRDIIPNLKQVWFPGGGGYADQELSDLTLVWMIEQLSPFLGFDLDYVKSLNKGPDGNNWASGKIFNSFRGIMKGAGSKVRTPGGYFPNPPRSVVKRAFTFGAGVFGRPGVESVTNEEIHPSVRGRMIASNGEWCSRALFGWKCDKRVVQSAAGPVERWVWKNPDTGTELFESDLGAQERVLAGTDVLNKLESMTTVPFRKNKSLNMDKGSVESKWDEQPE</sequence>
<comment type="caution">
    <text evidence="3">The sequence shown here is derived from an EMBL/GenBank/DDBJ whole genome shotgun (WGS) entry which is preliminary data.</text>
</comment>
<dbReference type="AlphaFoldDB" id="A0AAV9V301"/>
<dbReference type="Pfam" id="PF09994">
    <property type="entry name" value="T6SS_Tle1-like_cat"/>
    <property type="match status" value="1"/>
</dbReference>
<organism evidence="3 4">
    <name type="scientific">Orbilia brochopaga</name>
    <dbReference type="NCBI Taxonomy" id="3140254"/>
    <lineage>
        <taxon>Eukaryota</taxon>
        <taxon>Fungi</taxon>
        <taxon>Dikarya</taxon>
        <taxon>Ascomycota</taxon>
        <taxon>Pezizomycotina</taxon>
        <taxon>Orbiliomycetes</taxon>
        <taxon>Orbiliales</taxon>
        <taxon>Orbiliaceae</taxon>
        <taxon>Orbilia</taxon>
    </lineage>
</organism>
<evidence type="ECO:0000259" key="2">
    <source>
        <dbReference type="Pfam" id="PF09994"/>
    </source>
</evidence>
<feature type="domain" description="T6SS Phospholipase effector Tle1-like catalytic" evidence="2">
    <location>
        <begin position="496"/>
        <end position="756"/>
    </location>
</feature>
<keyword evidence="4" id="KW-1185">Reference proteome</keyword>
<dbReference type="PANTHER" id="PTHR33840">
    <property type="match status" value="1"/>
</dbReference>
<reference evidence="3 4" key="1">
    <citation type="submission" date="2019-10" db="EMBL/GenBank/DDBJ databases">
        <authorList>
            <person name="Palmer J.M."/>
        </authorList>
    </citation>
    <scope>NUCLEOTIDE SEQUENCE [LARGE SCALE GENOMIC DNA]</scope>
    <source>
        <strain evidence="3 4">TWF696</strain>
    </source>
</reference>
<evidence type="ECO:0000313" key="4">
    <source>
        <dbReference type="Proteomes" id="UP001375240"/>
    </source>
</evidence>
<protein>
    <recommendedName>
        <fullName evidence="2">T6SS Phospholipase effector Tle1-like catalytic domain-containing protein</fullName>
    </recommendedName>
</protein>
<evidence type="ECO:0000256" key="1">
    <source>
        <dbReference type="SAM" id="MobiDB-lite"/>
    </source>
</evidence>
<feature type="region of interest" description="Disordered" evidence="1">
    <location>
        <begin position="1"/>
        <end position="32"/>
    </location>
</feature>